<keyword evidence="14" id="KW-0732">Signal</keyword>
<dbReference type="FunFam" id="3.60.20.30:FF:000003">
    <property type="entry name" value="N(4)-(Beta-N-acetylglucosaminyl)-L-asparaginase isoform X1"/>
    <property type="match status" value="1"/>
</dbReference>
<keyword evidence="16" id="KW-1185">Reference proteome</keyword>
<keyword evidence="4" id="KW-0068">Autocatalytic cleavage</keyword>
<dbReference type="AlphaFoldDB" id="A0AAV7XR44"/>
<dbReference type="Proteomes" id="UP001075354">
    <property type="component" value="Chromosome 7"/>
</dbReference>
<name>A0AAV7XR44_9NEOP</name>
<evidence type="ECO:0000256" key="11">
    <source>
        <dbReference type="PIRSR" id="PIRSR600246-1"/>
    </source>
</evidence>
<comment type="function">
    <text evidence="6">Cleaves the GlcNAc-Asn bond which joins oligosaccharides to the peptide of asparagine-linked glycoproteins.</text>
</comment>
<dbReference type="GO" id="GO:0006508">
    <property type="term" value="P:proteolysis"/>
    <property type="evidence" value="ECO:0007669"/>
    <property type="project" value="UniProtKB-KW"/>
</dbReference>
<evidence type="ECO:0000256" key="4">
    <source>
        <dbReference type="ARBA" id="ARBA00022813"/>
    </source>
</evidence>
<gene>
    <name evidence="15" type="ORF">ONE63_009118</name>
</gene>
<dbReference type="EC" id="3.5.1.26" evidence="7"/>
<evidence type="ECO:0000256" key="1">
    <source>
        <dbReference type="ARBA" id="ARBA00010872"/>
    </source>
</evidence>
<dbReference type="EMBL" id="JAPTSV010000007">
    <property type="protein sequence ID" value="KAJ1525930.1"/>
    <property type="molecule type" value="Genomic_DNA"/>
</dbReference>
<accession>A0AAV7XR44</accession>
<evidence type="ECO:0000256" key="14">
    <source>
        <dbReference type="SAM" id="SignalP"/>
    </source>
</evidence>
<keyword evidence="3" id="KW-0378">Hydrolase</keyword>
<comment type="similarity">
    <text evidence="1">Belongs to the Ntn-hydrolase family.</text>
</comment>
<dbReference type="GO" id="GO:0008233">
    <property type="term" value="F:peptidase activity"/>
    <property type="evidence" value="ECO:0007669"/>
    <property type="project" value="UniProtKB-KW"/>
</dbReference>
<feature type="binding site" evidence="12">
    <location>
        <begin position="278"/>
        <end position="281"/>
    </location>
    <ligand>
        <name>substrate</name>
    </ligand>
</feature>
<evidence type="ECO:0000256" key="3">
    <source>
        <dbReference type="ARBA" id="ARBA00022801"/>
    </source>
</evidence>
<organism evidence="15 16">
    <name type="scientific">Megalurothrips usitatus</name>
    <name type="common">bean blossom thrips</name>
    <dbReference type="NCBI Taxonomy" id="439358"/>
    <lineage>
        <taxon>Eukaryota</taxon>
        <taxon>Metazoa</taxon>
        <taxon>Ecdysozoa</taxon>
        <taxon>Arthropoda</taxon>
        <taxon>Hexapoda</taxon>
        <taxon>Insecta</taxon>
        <taxon>Pterygota</taxon>
        <taxon>Neoptera</taxon>
        <taxon>Paraneoptera</taxon>
        <taxon>Thysanoptera</taxon>
        <taxon>Terebrantia</taxon>
        <taxon>Thripoidea</taxon>
        <taxon>Thripidae</taxon>
        <taxon>Megalurothrips</taxon>
    </lineage>
</organism>
<dbReference type="GO" id="GO:0005764">
    <property type="term" value="C:lysosome"/>
    <property type="evidence" value="ECO:0007669"/>
    <property type="project" value="TreeGrafter"/>
</dbReference>
<keyword evidence="2" id="KW-0645">Protease</keyword>
<dbReference type="Gene3D" id="3.60.20.30">
    <property type="entry name" value="(Glycosyl)asparaginase"/>
    <property type="match status" value="1"/>
</dbReference>
<evidence type="ECO:0000256" key="7">
    <source>
        <dbReference type="ARBA" id="ARBA00066729"/>
    </source>
</evidence>
<feature type="active site" description="Nucleophile" evidence="11">
    <location>
        <position position="227"/>
    </location>
</feature>
<proteinExistence type="inferred from homology"/>
<evidence type="ECO:0000256" key="2">
    <source>
        <dbReference type="ARBA" id="ARBA00022670"/>
    </source>
</evidence>
<evidence type="ECO:0000256" key="5">
    <source>
        <dbReference type="ARBA" id="ARBA00050421"/>
    </source>
</evidence>
<evidence type="ECO:0000256" key="8">
    <source>
        <dbReference type="ARBA" id="ARBA00078726"/>
    </source>
</evidence>
<evidence type="ECO:0000256" key="12">
    <source>
        <dbReference type="PIRSR" id="PIRSR600246-2"/>
    </source>
</evidence>
<evidence type="ECO:0000256" key="6">
    <source>
        <dbReference type="ARBA" id="ARBA00053295"/>
    </source>
</evidence>
<dbReference type="PANTHER" id="PTHR10188:SF6">
    <property type="entry name" value="N(4)-(BETA-N-ACETYLGLUCOSAMINYL)-L-ASPARAGINASE"/>
    <property type="match status" value="1"/>
</dbReference>
<dbReference type="InterPro" id="IPR029055">
    <property type="entry name" value="Ntn_hydrolases_N"/>
</dbReference>
<dbReference type="SUPFAM" id="SSF56235">
    <property type="entry name" value="N-terminal nucleophile aminohydrolases (Ntn hydrolases)"/>
    <property type="match status" value="1"/>
</dbReference>
<dbReference type="Pfam" id="PF01112">
    <property type="entry name" value="Asparaginase_2"/>
    <property type="match status" value="1"/>
</dbReference>
<evidence type="ECO:0000313" key="16">
    <source>
        <dbReference type="Proteomes" id="UP001075354"/>
    </source>
</evidence>
<dbReference type="PANTHER" id="PTHR10188">
    <property type="entry name" value="L-ASPARAGINASE"/>
    <property type="match status" value="1"/>
</dbReference>
<feature type="signal peptide" evidence="14">
    <location>
        <begin position="1"/>
        <end position="19"/>
    </location>
</feature>
<dbReference type="GO" id="GO:0003948">
    <property type="term" value="F:N4-(beta-N-acetylglucosaminyl)-L-asparaginase activity"/>
    <property type="evidence" value="ECO:0007669"/>
    <property type="project" value="UniProtKB-EC"/>
</dbReference>
<feature type="site" description="Cleavage; by autolysis" evidence="13">
    <location>
        <begin position="226"/>
        <end position="227"/>
    </location>
</feature>
<dbReference type="InterPro" id="IPR000246">
    <property type="entry name" value="Peptidase_T2"/>
</dbReference>
<reference evidence="15" key="1">
    <citation type="submission" date="2022-12" db="EMBL/GenBank/DDBJ databases">
        <title>Chromosome-level genome assembly of the bean flower thrips Megalurothrips usitatus.</title>
        <authorList>
            <person name="Ma L."/>
            <person name="Liu Q."/>
            <person name="Li H."/>
            <person name="Cai W."/>
        </authorList>
    </citation>
    <scope>NUCLEOTIDE SEQUENCE</scope>
    <source>
        <strain evidence="15">Cailab_2022a</strain>
    </source>
</reference>
<evidence type="ECO:0000256" key="13">
    <source>
        <dbReference type="PIRSR" id="PIRSR600246-3"/>
    </source>
</evidence>
<comment type="catalytic activity">
    <reaction evidence="5">
        <text>N(4)-(beta-N-acetyl-D-glucosaminyl)-L-asparagine + H2O = N-acetyl-beta-D-glucosaminylamine + L-aspartate + H(+)</text>
        <dbReference type="Rhea" id="RHEA:11544"/>
        <dbReference type="ChEBI" id="CHEBI:15377"/>
        <dbReference type="ChEBI" id="CHEBI:15378"/>
        <dbReference type="ChEBI" id="CHEBI:15947"/>
        <dbReference type="ChEBI" id="CHEBI:29991"/>
        <dbReference type="ChEBI" id="CHEBI:58080"/>
        <dbReference type="EC" id="3.5.1.26"/>
    </reaction>
</comment>
<sequence>MDRAKVLIIVGFVVGGVLATLTSNRVGGNVAADDGVSGRAAAFPVVINTWSSNGFQSAGAKAWRVLQEEKGSALDAVEKGCTVCEKLQCDGTVGFGGSPDERGETTLDAMIMDGVTMNIGAVSDLRGIPDAISVARKVLDYTAHTMLAGNQATKFAVKMGFKEQSLSTNKSLAIWQEWEKNKCQPNFWRNVSPDPTKHCGPYKAMDNINKEDALRSSNEIDSQNHDTIGMIAIDSKGLIAAGTSTNGARHKIPGRVGDSPIPGAGAYADQDVGGAAATGDGDVMMRFLPSFLAVEEMRNGRTPKEAGEIAIRRITAKYPSFQGAMVVLRKDGQYAAVCHGLPGGKFPYTLANSSTKHATVKYVNCL</sequence>
<comment type="caution">
    <text evidence="15">The sequence shown here is derived from an EMBL/GenBank/DDBJ whole genome shotgun (WGS) entry which is preliminary data.</text>
</comment>
<feature type="chain" id="PRO_5043608465" description="N(4)-(beta-N-acetylglucosaminyl)-L-asparaginase" evidence="14">
    <location>
        <begin position="20"/>
        <end position="366"/>
    </location>
</feature>
<dbReference type="CDD" id="cd04513">
    <property type="entry name" value="Glycosylasparaginase"/>
    <property type="match status" value="1"/>
</dbReference>
<evidence type="ECO:0000256" key="10">
    <source>
        <dbReference type="ARBA" id="ARBA00080645"/>
    </source>
</evidence>
<evidence type="ECO:0000256" key="9">
    <source>
        <dbReference type="ARBA" id="ARBA00079301"/>
    </source>
</evidence>
<evidence type="ECO:0000313" key="15">
    <source>
        <dbReference type="EMBL" id="KAJ1525930.1"/>
    </source>
</evidence>
<feature type="binding site" evidence="12">
    <location>
        <begin position="255"/>
        <end position="258"/>
    </location>
    <ligand>
        <name>substrate</name>
    </ligand>
</feature>
<protein>
    <recommendedName>
        <fullName evidence="7">N(4)-(beta-N-acetylglucosaminyl)-L-asparaginase</fullName>
        <ecNumber evidence="7">3.5.1.26</ecNumber>
    </recommendedName>
    <alternativeName>
        <fullName evidence="9">Aspartylglucosaminidase</fullName>
    </alternativeName>
    <alternativeName>
        <fullName evidence="8">Glycosylasparaginase</fullName>
    </alternativeName>
    <alternativeName>
        <fullName evidence="10">N4-(N-acetyl-beta-glucosaminyl)-L-asparagine amidase</fullName>
    </alternativeName>
</protein>